<dbReference type="EMBL" id="WHUG01000009">
    <property type="protein sequence ID" value="MQA40710.1"/>
    <property type="molecule type" value="Genomic_DNA"/>
</dbReference>
<gene>
    <name evidence="1" type="ORF">GEV02_21415</name>
</gene>
<dbReference type="AlphaFoldDB" id="A0A6A7N6M5"/>
<name>A0A6A7N6M5_9BURK</name>
<dbReference type="Proteomes" id="UP000440498">
    <property type="component" value="Unassembled WGS sequence"/>
</dbReference>
<reference evidence="1 2" key="1">
    <citation type="submission" date="2019-10" db="EMBL/GenBank/DDBJ databases">
        <title>Two novel species isolated from a subtropical stream in China.</title>
        <authorList>
            <person name="Lu H."/>
        </authorList>
    </citation>
    <scope>NUCLEOTIDE SEQUENCE [LARGE SCALE GENOMIC DNA]</scope>
    <source>
        <strain evidence="1 2">FT29W</strain>
    </source>
</reference>
<evidence type="ECO:0000313" key="2">
    <source>
        <dbReference type="Proteomes" id="UP000440498"/>
    </source>
</evidence>
<comment type="caution">
    <text evidence="1">The sequence shown here is derived from an EMBL/GenBank/DDBJ whole genome shotgun (WGS) entry which is preliminary data.</text>
</comment>
<organism evidence="1 2">
    <name type="scientific">Rugamonas aquatica</name>
    <dbReference type="NCBI Taxonomy" id="2743357"/>
    <lineage>
        <taxon>Bacteria</taxon>
        <taxon>Pseudomonadati</taxon>
        <taxon>Pseudomonadota</taxon>
        <taxon>Betaproteobacteria</taxon>
        <taxon>Burkholderiales</taxon>
        <taxon>Oxalobacteraceae</taxon>
        <taxon>Telluria group</taxon>
        <taxon>Rugamonas</taxon>
    </lineage>
</organism>
<sequence>MRVKQGQYRRIPASEQIAPGGIGRGLQLRHFVAWLQDLVARVAHRGCAGGKPRSKTSLKTRLLSALLVVPTAVAHAMVQAHLRRNIAKSNVLETLLALSKKLANKDVAAEQLTMTAIGAMMLIASKQVDGDADVARCNMSRYASLFANMSEEQLKAHYFAKALGGEAYDMATTAISGNVGCRAEKLERDGDMNGLEIFNTAFDLITP</sequence>
<protein>
    <submittedName>
        <fullName evidence="1">Uncharacterized protein</fullName>
    </submittedName>
</protein>
<keyword evidence="2" id="KW-1185">Reference proteome</keyword>
<dbReference type="RefSeq" id="WP_152840004.1">
    <property type="nucleotide sequence ID" value="NZ_WHUG01000009.1"/>
</dbReference>
<accession>A0A6A7N6M5</accession>
<proteinExistence type="predicted"/>
<evidence type="ECO:0000313" key="1">
    <source>
        <dbReference type="EMBL" id="MQA40710.1"/>
    </source>
</evidence>